<name>A0A238L4K0_9RHOB</name>
<dbReference type="RefSeq" id="WP_094023259.1">
    <property type="nucleotide sequence ID" value="NZ_FXYF01000018.1"/>
</dbReference>
<feature type="domain" description="Flagellar motor switch protein FliN-like C-terminal" evidence="2">
    <location>
        <begin position="190"/>
        <end position="259"/>
    </location>
</feature>
<dbReference type="Gene3D" id="2.30.330.10">
    <property type="entry name" value="SpoA-like"/>
    <property type="match status" value="1"/>
</dbReference>
<sequence>MSMPKALRRALSRTADILWDLALVTQAVTVEMLDQDEVVEALGPRDLLILLDGPEGLVGVASVAREVMTGVIEVQTIQQVTQMPVDEDRVLTQTDAAMMAPLLDGTLSRMADTLVDHPLHGQLTGYRFGAMIEDSRSAGLLLDAAAYRAFRAEVDLALGRRRGALTLFLPERRLKPGQGEADTSPGPHEEQLSRVPARLDAVLTRVKLPLRKAEALKPGDLLPLPPDVLDKVEITAGRGQLVARARLGQLNGARAVRLQWPVAGGAAKAAAGAAAAAAEEALTDFSGVPDTPDVPALAKPAAVPAPEELPDLPSLDFAADAADFDFGGIGDGDDDALPMESLPDIDMSDGFSSAAMEFDFDEQ</sequence>
<dbReference type="Pfam" id="PF01052">
    <property type="entry name" value="FliMN_C"/>
    <property type="match status" value="1"/>
</dbReference>
<accession>A0A238L4K0</accession>
<gene>
    <name evidence="3" type="ORF">MAA8898_04530</name>
</gene>
<evidence type="ECO:0000313" key="3">
    <source>
        <dbReference type="EMBL" id="SMX49949.1"/>
    </source>
</evidence>
<dbReference type="OrthoDB" id="7824563at2"/>
<dbReference type="Proteomes" id="UP000207598">
    <property type="component" value="Unassembled WGS sequence"/>
</dbReference>
<keyword evidence="4" id="KW-1185">Reference proteome</keyword>
<dbReference type="AlphaFoldDB" id="A0A238L4K0"/>
<organism evidence="3 4">
    <name type="scientific">Maliponia aquimaris</name>
    <dbReference type="NCBI Taxonomy" id="1673631"/>
    <lineage>
        <taxon>Bacteria</taxon>
        <taxon>Pseudomonadati</taxon>
        <taxon>Pseudomonadota</taxon>
        <taxon>Alphaproteobacteria</taxon>
        <taxon>Rhodobacterales</taxon>
        <taxon>Paracoccaceae</taxon>
        <taxon>Maliponia</taxon>
    </lineage>
</organism>
<evidence type="ECO:0000256" key="1">
    <source>
        <dbReference type="SAM" id="MobiDB-lite"/>
    </source>
</evidence>
<dbReference type="EMBL" id="FXYF01000018">
    <property type="protein sequence ID" value="SMX49949.1"/>
    <property type="molecule type" value="Genomic_DNA"/>
</dbReference>
<feature type="region of interest" description="Disordered" evidence="1">
    <location>
        <begin position="329"/>
        <end position="350"/>
    </location>
</feature>
<protein>
    <submittedName>
        <fullName evidence="3">Surface presentation of antigens (SPOA)</fullName>
    </submittedName>
</protein>
<reference evidence="3 4" key="1">
    <citation type="submission" date="2017-05" db="EMBL/GenBank/DDBJ databases">
        <authorList>
            <person name="Song R."/>
            <person name="Chenine A.L."/>
            <person name="Ruprecht R.M."/>
        </authorList>
    </citation>
    <scope>NUCLEOTIDE SEQUENCE [LARGE SCALE GENOMIC DNA]</scope>
    <source>
        <strain evidence="3 4">CECT 8898</strain>
    </source>
</reference>
<proteinExistence type="predicted"/>
<dbReference type="SUPFAM" id="SSF101801">
    <property type="entry name" value="Surface presentation of antigens (SPOA)"/>
    <property type="match status" value="1"/>
</dbReference>
<dbReference type="InterPro" id="IPR001543">
    <property type="entry name" value="FliN-like_C"/>
</dbReference>
<dbReference type="InterPro" id="IPR036429">
    <property type="entry name" value="SpoA-like_sf"/>
</dbReference>
<evidence type="ECO:0000259" key="2">
    <source>
        <dbReference type="Pfam" id="PF01052"/>
    </source>
</evidence>
<evidence type="ECO:0000313" key="4">
    <source>
        <dbReference type="Proteomes" id="UP000207598"/>
    </source>
</evidence>